<feature type="region of interest" description="Disordered" evidence="1">
    <location>
        <begin position="145"/>
        <end position="201"/>
    </location>
</feature>
<gene>
    <name evidence="2" type="ORF">Fot_40626</name>
</gene>
<sequence>MVVALGPGKFYGSSLPRPQFYTDVKLNDERVDPPAPVMDPLISWAQEAHWSMGGLSFQRHRLQGRIEGNVKKLRAQHEESPKESQKHNPVKNSAVSPSPPPAPVANKRGRVLGLVDEEEEENEPEREIRSGAVWKFGDDFERVARESGMGRKIGSPAKNGGGGSSGEELVSRTRSKRKQIEEVVDKVKGKKGKKKSVKGGKNVGAAVAAIARIRSSPRLVNHGGST</sequence>
<organism evidence="2 3">
    <name type="scientific">Forsythia ovata</name>
    <dbReference type="NCBI Taxonomy" id="205694"/>
    <lineage>
        <taxon>Eukaryota</taxon>
        <taxon>Viridiplantae</taxon>
        <taxon>Streptophyta</taxon>
        <taxon>Embryophyta</taxon>
        <taxon>Tracheophyta</taxon>
        <taxon>Spermatophyta</taxon>
        <taxon>Magnoliopsida</taxon>
        <taxon>eudicotyledons</taxon>
        <taxon>Gunneridae</taxon>
        <taxon>Pentapetalae</taxon>
        <taxon>asterids</taxon>
        <taxon>lamiids</taxon>
        <taxon>Lamiales</taxon>
        <taxon>Oleaceae</taxon>
        <taxon>Forsythieae</taxon>
        <taxon>Forsythia</taxon>
    </lineage>
</organism>
<feature type="compositionally biased region" description="Basic residues" evidence="1">
    <location>
        <begin position="188"/>
        <end position="198"/>
    </location>
</feature>
<evidence type="ECO:0000256" key="1">
    <source>
        <dbReference type="SAM" id="MobiDB-lite"/>
    </source>
</evidence>
<dbReference type="PANTHER" id="PTHR35103:SF1">
    <property type="entry name" value="OS06G0115700 PROTEIN"/>
    <property type="match status" value="1"/>
</dbReference>
<feature type="compositionally biased region" description="Basic and acidic residues" evidence="1">
    <location>
        <begin position="75"/>
        <end position="86"/>
    </location>
</feature>
<evidence type="ECO:0000313" key="2">
    <source>
        <dbReference type="EMBL" id="KAL2496869.1"/>
    </source>
</evidence>
<dbReference type="Proteomes" id="UP001604277">
    <property type="component" value="Unassembled WGS sequence"/>
</dbReference>
<evidence type="ECO:0000313" key="3">
    <source>
        <dbReference type="Proteomes" id="UP001604277"/>
    </source>
</evidence>
<feature type="compositionally biased region" description="Basic and acidic residues" evidence="1">
    <location>
        <begin position="178"/>
        <end position="187"/>
    </location>
</feature>
<accession>A0ABD1SBK1</accession>
<dbReference type="AlphaFoldDB" id="A0ABD1SBK1"/>
<name>A0ABD1SBK1_9LAMI</name>
<reference evidence="3" key="1">
    <citation type="submission" date="2024-07" db="EMBL/GenBank/DDBJ databases">
        <title>Two chromosome-level genome assemblies of Korean endemic species Abeliophyllum distichum and Forsythia ovata (Oleaceae).</title>
        <authorList>
            <person name="Jang H."/>
        </authorList>
    </citation>
    <scope>NUCLEOTIDE SEQUENCE [LARGE SCALE GENOMIC DNA]</scope>
</reference>
<feature type="region of interest" description="Disordered" evidence="1">
    <location>
        <begin position="73"/>
        <end position="108"/>
    </location>
</feature>
<keyword evidence="3" id="KW-1185">Reference proteome</keyword>
<protein>
    <submittedName>
        <fullName evidence="2">Uncharacterized protein</fullName>
    </submittedName>
</protein>
<dbReference type="EMBL" id="JBFOLJ010000011">
    <property type="protein sequence ID" value="KAL2496869.1"/>
    <property type="molecule type" value="Genomic_DNA"/>
</dbReference>
<dbReference type="PANTHER" id="PTHR35103">
    <property type="entry name" value="OS06G0115700 PROTEIN"/>
    <property type="match status" value="1"/>
</dbReference>
<comment type="caution">
    <text evidence="2">The sequence shown here is derived from an EMBL/GenBank/DDBJ whole genome shotgun (WGS) entry which is preliminary data.</text>
</comment>
<proteinExistence type="predicted"/>